<keyword evidence="4" id="KW-1185">Reference proteome</keyword>
<evidence type="ECO:0000313" key="3">
    <source>
        <dbReference type="EMBL" id="CAL1168211.1"/>
    </source>
</evidence>
<feature type="region of interest" description="Disordered" evidence="1">
    <location>
        <begin position="462"/>
        <end position="494"/>
    </location>
</feature>
<accession>A0A9P1DSU5</accession>
<evidence type="ECO:0000256" key="1">
    <source>
        <dbReference type="SAM" id="MobiDB-lite"/>
    </source>
</evidence>
<feature type="compositionally biased region" description="Low complexity" evidence="1">
    <location>
        <begin position="386"/>
        <end position="403"/>
    </location>
</feature>
<feature type="compositionally biased region" description="Acidic residues" evidence="1">
    <location>
        <begin position="163"/>
        <end position="175"/>
    </location>
</feature>
<feature type="compositionally biased region" description="Low complexity" evidence="1">
    <location>
        <begin position="478"/>
        <end position="490"/>
    </location>
</feature>
<gene>
    <name evidence="2" type="ORF">C1SCF055_LOCUS39705</name>
</gene>
<reference evidence="3" key="2">
    <citation type="submission" date="2024-04" db="EMBL/GenBank/DDBJ databases">
        <authorList>
            <person name="Chen Y."/>
            <person name="Shah S."/>
            <person name="Dougan E. K."/>
            <person name="Thang M."/>
            <person name="Chan C."/>
        </authorList>
    </citation>
    <scope>NUCLEOTIDE SEQUENCE [LARGE SCALE GENOMIC DNA]</scope>
</reference>
<organism evidence="2">
    <name type="scientific">Cladocopium goreaui</name>
    <dbReference type="NCBI Taxonomy" id="2562237"/>
    <lineage>
        <taxon>Eukaryota</taxon>
        <taxon>Sar</taxon>
        <taxon>Alveolata</taxon>
        <taxon>Dinophyceae</taxon>
        <taxon>Suessiales</taxon>
        <taxon>Symbiodiniaceae</taxon>
        <taxon>Cladocopium</taxon>
    </lineage>
</organism>
<sequence length="870" mass="92606">MFGLLGLDQFTRAAAAVFRSHQSDAGAKANGAAEAWDVDLEAASWRCHAPDLADVDLEVGEQWRGRPVLNDAGSSLRSSRAGSGVRHCHKARAGAPRPKSLVRVRPQHGDFEAPKMPVKTPACSTRSSSRSRPGAPPAVPAAAASSDAAEAPQAAEKAAEPEATPEEAALEPQEEGSERVEGPAMEKTGAAEPSASALEAPNPEAHTAEESDVGEEAAPAQALAETLVAGELVQEVAEASELLDPPGITSGTYGGSSETFEEPEPQEEGQSGNALVGDLAKPCDNQAPQSPGPEAQTITEPEATGPAIPPHFPRFLPRKDAGYPDQDPAVVLPAPTDEEKTPIKVPPLDVKPPSGKPGLLRRPNLEKVSSKPFPKAPPPGPPPATPAAAAPVAAASKGVAGKAQPKQVQFQGPERPAMVTEATVQPVVDSITRSSPSPAKAKAAHSTGVKAVARVTFKGADAQSDAKGAVEGGEDVTAAPSGASSSANESRSQEIVVRPRNQEKLGLLQCKGSPGEVVLRAWKESSIQLLPKLWSFSLPESGLDPKVVSAWLQGHISWGFCLVHLVDGLLRKGSTERGWKTTDVANDSRNMPEVTVEQLNSQGRQALVDHLMLNAKPWLLGTLAGGLVNLPGFEKRELAEFLPAPKVSPEQAVEDAFHWFCQGFPDQEQSALLVQSHQSLVLAISYRRLQLKAHPVVSSSNAAKMVQAAVKMETLRAAASKDMLYGQEKADSHFTKRSELSDWDLWRLMGLMQSCMEQSSELRNLLEAAGFLEQDTKERLMRYMVSLDKSRNDSRVLKEKYALEAQRPLSVQKSAGKKSIRTFSSCKSSNFGLGSSQVHGNLYVNQVWKAWVFTNPLSSSHPLDVLAQVP</sequence>
<protein>
    <submittedName>
        <fullName evidence="2">Uncharacterized protein</fullName>
    </submittedName>
</protein>
<feature type="compositionally biased region" description="Low complexity" evidence="1">
    <location>
        <begin position="140"/>
        <end position="156"/>
    </location>
</feature>
<feature type="compositionally biased region" description="Low complexity" evidence="1">
    <location>
        <begin position="72"/>
        <end position="84"/>
    </location>
</feature>
<dbReference type="EMBL" id="CAMXCT010006502">
    <property type="protein sequence ID" value="CAI4014836.1"/>
    <property type="molecule type" value="Genomic_DNA"/>
</dbReference>
<evidence type="ECO:0000313" key="4">
    <source>
        <dbReference type="Proteomes" id="UP001152797"/>
    </source>
</evidence>
<feature type="compositionally biased region" description="Low complexity" evidence="1">
    <location>
        <begin position="190"/>
        <end position="205"/>
    </location>
</feature>
<evidence type="ECO:0000313" key="2">
    <source>
        <dbReference type="EMBL" id="CAI4014836.1"/>
    </source>
</evidence>
<dbReference type="Proteomes" id="UP001152797">
    <property type="component" value="Unassembled WGS sequence"/>
</dbReference>
<dbReference type="EMBL" id="CAMXCT030006502">
    <property type="protein sequence ID" value="CAL4802148.1"/>
    <property type="molecule type" value="Genomic_DNA"/>
</dbReference>
<feature type="compositionally biased region" description="Pro residues" evidence="1">
    <location>
        <begin position="374"/>
        <end position="385"/>
    </location>
</feature>
<feature type="region of interest" description="Disordered" evidence="1">
    <location>
        <begin position="70"/>
        <end position="222"/>
    </location>
</feature>
<reference evidence="2" key="1">
    <citation type="submission" date="2022-10" db="EMBL/GenBank/DDBJ databases">
        <authorList>
            <person name="Chen Y."/>
            <person name="Dougan E. K."/>
            <person name="Chan C."/>
            <person name="Rhodes N."/>
            <person name="Thang M."/>
        </authorList>
    </citation>
    <scope>NUCLEOTIDE SEQUENCE</scope>
</reference>
<dbReference type="EMBL" id="CAMXCT020006502">
    <property type="protein sequence ID" value="CAL1168211.1"/>
    <property type="molecule type" value="Genomic_DNA"/>
</dbReference>
<dbReference type="AlphaFoldDB" id="A0A9P1DSU5"/>
<proteinExistence type="predicted"/>
<feature type="compositionally biased region" description="Low complexity" evidence="1">
    <location>
        <begin position="121"/>
        <end position="133"/>
    </location>
</feature>
<name>A0A9P1DSU5_9DINO</name>
<feature type="region of interest" description="Disordered" evidence="1">
    <location>
        <begin position="237"/>
        <end position="418"/>
    </location>
</feature>
<comment type="caution">
    <text evidence="2">The sequence shown here is derived from an EMBL/GenBank/DDBJ whole genome shotgun (WGS) entry which is preliminary data.</text>
</comment>